<dbReference type="FunFam" id="1.20.245.10:FF:000001">
    <property type="entry name" value="Arachidonate 5-lipoxygenase a"/>
    <property type="match status" value="1"/>
</dbReference>
<evidence type="ECO:0000313" key="17">
    <source>
        <dbReference type="EMBL" id="CAL1601170.1"/>
    </source>
</evidence>
<name>A0AAV2LLS0_KNICA</name>
<dbReference type="InterPro" id="IPR020833">
    <property type="entry name" value="LipOase_Fe_BS"/>
</dbReference>
<evidence type="ECO:0000256" key="8">
    <source>
        <dbReference type="ARBA" id="ARBA00023004"/>
    </source>
</evidence>
<evidence type="ECO:0000256" key="2">
    <source>
        <dbReference type="ARBA" id="ARBA00005189"/>
    </source>
</evidence>
<dbReference type="InterPro" id="IPR020834">
    <property type="entry name" value="LipOase_CS"/>
</dbReference>
<feature type="domain" description="Lipoxygenase" evidence="16">
    <location>
        <begin position="133"/>
        <end position="684"/>
    </location>
</feature>
<dbReference type="Gene3D" id="3.10.450.60">
    <property type="match status" value="1"/>
</dbReference>
<feature type="domain" description="PLAT" evidence="15">
    <location>
        <begin position="9"/>
        <end position="134"/>
    </location>
</feature>
<dbReference type="Gene3D" id="2.60.60.20">
    <property type="entry name" value="PLAT/LH2 domain"/>
    <property type="match status" value="1"/>
</dbReference>
<dbReference type="Proteomes" id="UP001497482">
    <property type="component" value="Chromosome 3"/>
</dbReference>
<comment type="caution">
    <text evidence="13">Lacks conserved residue(s) required for the propagation of feature annotation.</text>
</comment>
<keyword evidence="8 10" id="KW-0408">Iron</keyword>
<sequence>MDAMQVPVHRYTVRVFTGRLEYASTFNNVYIKLVGEQGLSSTRTLLKGDDRFPRGSKSSFSVAVHGTPGLMADDPLGDLILVELDKQPLRLFPVDSWFVEKVEVTSPMGRIFTFPMYHWIDDVKVHFFREGKAVKVFEELNILAKESRRMELQDRQREYCWHTYAEGIPHCIKADKPEHLPDEVRFAFTKATEFEWNSKQGLCEMKLSHLDKNGKPWTDFDSIERVFSCHATASSEYVRAHWKEDAFFGYQFLNGINPILIQRCSSLPSNLPLTEEMVRLEGGATLTDEMQRGNIFLCDYKILDGVKPNVVNSKEQYLAAPLVLFHNTPENELKPIAIQLKQTPSSDNPIFFPSDPEYDWILAKTYVRSADFNYHELNVHLLRTHLLAEAFSMSLLRNVPRVHPLYKLLVPHTRYTLQINLLARNLLISELGVLTRFAAAGWEGMMTILQRSLAAVTYRSLCIHDNIQERGMESVPNYYYRDDGLQLWDIIHRFVAGVINHYYKLDTDIQQDTELQAYIQDIFEHGFLSKTESGIPQSFNTVGELVKFVTMVIFTSSAQHSAVNSGQISFGNWMPNFPSTLQLPPPTVKGNVTENTLLMILPDVNATVNILATLKLLSTQSTVDFVAIGQYPQELFTEDYCRFLIEKFQKELADLDAVIDMRNAKLKFPYTSMGPKFMENSVSL</sequence>
<evidence type="ECO:0000259" key="15">
    <source>
        <dbReference type="PROSITE" id="PS50095"/>
    </source>
</evidence>
<dbReference type="InterPro" id="IPR013819">
    <property type="entry name" value="LipOase_C"/>
</dbReference>
<protein>
    <recommendedName>
        <fullName evidence="19">Arachidonate 15-lipoxygenase B-like</fullName>
    </recommendedName>
</protein>
<feature type="binding site" evidence="11">
    <location>
        <position position="95"/>
    </location>
    <ligand>
        <name>Ca(2+)</name>
        <dbReference type="ChEBI" id="CHEBI:29108"/>
        <label>1</label>
    </ligand>
</feature>
<dbReference type="Pfam" id="PF01477">
    <property type="entry name" value="PLAT"/>
    <property type="match status" value="1"/>
</dbReference>
<dbReference type="PANTHER" id="PTHR11771">
    <property type="entry name" value="LIPOXYGENASE"/>
    <property type="match status" value="1"/>
</dbReference>
<dbReference type="Gene3D" id="1.20.245.10">
    <property type="entry name" value="Lipoxygenase-1, Domain 5"/>
    <property type="match status" value="1"/>
</dbReference>
<dbReference type="EMBL" id="OZ035825">
    <property type="protein sequence ID" value="CAL1601170.1"/>
    <property type="molecule type" value="Genomic_DNA"/>
</dbReference>
<evidence type="ECO:0000256" key="4">
    <source>
        <dbReference type="ARBA" id="ARBA00022490"/>
    </source>
</evidence>
<dbReference type="GO" id="GO:0005737">
    <property type="term" value="C:cytoplasm"/>
    <property type="evidence" value="ECO:0007669"/>
    <property type="project" value="UniProtKB-SubCell"/>
</dbReference>
<keyword evidence="18" id="KW-1185">Reference proteome</keyword>
<keyword evidence="6 14" id="KW-0223">Dioxygenase</keyword>
<evidence type="ECO:0000256" key="1">
    <source>
        <dbReference type="ARBA" id="ARBA00004496"/>
    </source>
</evidence>
<evidence type="ECO:0000259" key="16">
    <source>
        <dbReference type="PROSITE" id="PS51393"/>
    </source>
</evidence>
<comment type="similarity">
    <text evidence="3 14">Belongs to the lipoxygenase family.</text>
</comment>
<feature type="site" description="Essential for stabilizing binding to COTL1" evidence="12">
    <location>
        <position position="119"/>
    </location>
</feature>
<comment type="subcellular location">
    <subcellularLocation>
        <location evidence="1">Cytoplasm</location>
    </subcellularLocation>
</comment>
<dbReference type="PRINTS" id="PR00467">
    <property type="entry name" value="MAMLPOXGNASE"/>
</dbReference>
<organism evidence="17 18">
    <name type="scientific">Knipowitschia caucasica</name>
    <name type="common">Caucasian dwarf goby</name>
    <name type="synonym">Pomatoschistus caucasicus</name>
    <dbReference type="NCBI Taxonomy" id="637954"/>
    <lineage>
        <taxon>Eukaryota</taxon>
        <taxon>Metazoa</taxon>
        <taxon>Chordata</taxon>
        <taxon>Craniata</taxon>
        <taxon>Vertebrata</taxon>
        <taxon>Euteleostomi</taxon>
        <taxon>Actinopterygii</taxon>
        <taxon>Neopterygii</taxon>
        <taxon>Teleostei</taxon>
        <taxon>Neoteleostei</taxon>
        <taxon>Acanthomorphata</taxon>
        <taxon>Gobiaria</taxon>
        <taxon>Gobiiformes</taxon>
        <taxon>Gobioidei</taxon>
        <taxon>Gobiidae</taxon>
        <taxon>Gobiinae</taxon>
        <taxon>Knipowitschia</taxon>
    </lineage>
</organism>
<evidence type="ECO:0000256" key="6">
    <source>
        <dbReference type="ARBA" id="ARBA00022964"/>
    </source>
</evidence>
<evidence type="ECO:0000256" key="3">
    <source>
        <dbReference type="ARBA" id="ARBA00009419"/>
    </source>
</evidence>
<dbReference type="PRINTS" id="PR00087">
    <property type="entry name" value="LIPOXYGENASE"/>
</dbReference>
<feature type="binding site" evidence="10">
    <location>
        <position position="385"/>
    </location>
    <ligand>
        <name>Fe cation</name>
        <dbReference type="ChEBI" id="CHEBI:24875"/>
        <note>catalytic</note>
    </ligand>
</feature>
<dbReference type="InterPro" id="IPR036392">
    <property type="entry name" value="PLAT/LH2_dom_sf"/>
</dbReference>
<dbReference type="InterPro" id="IPR036226">
    <property type="entry name" value="LipOase_C_sf"/>
</dbReference>
<gene>
    <name evidence="17" type="ORF">KC01_LOCUS29188</name>
</gene>
<comment type="cofactor">
    <cofactor evidence="10">
        <name>Fe cation</name>
        <dbReference type="ChEBI" id="CHEBI:24875"/>
    </cofactor>
    <text evidence="10">Binds 1 Fe cation per subunit.</text>
</comment>
<dbReference type="PROSITE" id="PS50095">
    <property type="entry name" value="PLAT"/>
    <property type="match status" value="1"/>
</dbReference>
<evidence type="ECO:0000256" key="12">
    <source>
        <dbReference type="PIRSR" id="PIRSR601885-3"/>
    </source>
</evidence>
<dbReference type="AlphaFoldDB" id="A0AAV2LLS0"/>
<keyword evidence="4" id="KW-0963">Cytoplasm</keyword>
<evidence type="ECO:0000256" key="14">
    <source>
        <dbReference type="RuleBase" id="RU003974"/>
    </source>
</evidence>
<dbReference type="GO" id="GO:0016702">
    <property type="term" value="F:oxidoreductase activity, acting on single donors with incorporation of molecular oxygen, incorporation of two atoms of oxygen"/>
    <property type="evidence" value="ECO:0007669"/>
    <property type="project" value="InterPro"/>
</dbReference>
<dbReference type="InterPro" id="IPR001024">
    <property type="entry name" value="PLAT/LH2_dom"/>
</dbReference>
<accession>A0AAV2LLS0</accession>
<dbReference type="InterPro" id="IPR000907">
    <property type="entry name" value="LipOase"/>
</dbReference>
<evidence type="ECO:0000256" key="11">
    <source>
        <dbReference type="PIRSR" id="PIRSR601885-2"/>
    </source>
</evidence>
<keyword evidence="5 10" id="KW-0479">Metal-binding</keyword>
<keyword evidence="9" id="KW-0443">Lipid metabolism</keyword>
<keyword evidence="11" id="KW-0106">Calcium</keyword>
<keyword evidence="7 14" id="KW-0560">Oxidoreductase</keyword>
<dbReference type="GO" id="GO:0005506">
    <property type="term" value="F:iron ion binding"/>
    <property type="evidence" value="ECO:0007669"/>
    <property type="project" value="InterPro"/>
</dbReference>
<dbReference type="PROSITE" id="PS00081">
    <property type="entry name" value="LIPOXYGENASE_2"/>
    <property type="match status" value="1"/>
</dbReference>
<dbReference type="SUPFAM" id="SSF48484">
    <property type="entry name" value="Lipoxigenase"/>
    <property type="match status" value="1"/>
</dbReference>
<evidence type="ECO:0000256" key="9">
    <source>
        <dbReference type="ARBA" id="ARBA00023098"/>
    </source>
</evidence>
<dbReference type="Pfam" id="PF00305">
    <property type="entry name" value="Lipoxygenase"/>
    <property type="match status" value="1"/>
</dbReference>
<evidence type="ECO:0000256" key="10">
    <source>
        <dbReference type="PIRSR" id="PIRSR601885-1"/>
    </source>
</evidence>
<evidence type="ECO:0000256" key="7">
    <source>
        <dbReference type="ARBA" id="ARBA00023002"/>
    </source>
</evidence>
<dbReference type="PROSITE" id="PS51393">
    <property type="entry name" value="LIPOXYGENASE_3"/>
    <property type="match status" value="1"/>
</dbReference>
<proteinExistence type="inferred from homology"/>
<evidence type="ECO:0000256" key="13">
    <source>
        <dbReference type="PROSITE-ProRule" id="PRU00152"/>
    </source>
</evidence>
<dbReference type="SMART" id="SM00308">
    <property type="entry name" value="LH2"/>
    <property type="match status" value="1"/>
</dbReference>
<evidence type="ECO:0008006" key="19">
    <source>
        <dbReference type="Google" id="ProtNLM"/>
    </source>
</evidence>
<evidence type="ECO:0000313" key="18">
    <source>
        <dbReference type="Proteomes" id="UP001497482"/>
    </source>
</evidence>
<feature type="binding site" evidence="10">
    <location>
        <position position="380"/>
    </location>
    <ligand>
        <name>Fe cation</name>
        <dbReference type="ChEBI" id="CHEBI:24875"/>
        <note>catalytic</note>
    </ligand>
</feature>
<dbReference type="GO" id="GO:0034440">
    <property type="term" value="P:lipid oxidation"/>
    <property type="evidence" value="ECO:0007669"/>
    <property type="project" value="InterPro"/>
</dbReference>
<dbReference type="InterPro" id="IPR001885">
    <property type="entry name" value="LipOase_mml"/>
</dbReference>
<evidence type="ECO:0000256" key="5">
    <source>
        <dbReference type="ARBA" id="ARBA00022723"/>
    </source>
</evidence>
<dbReference type="PROSITE" id="PS00711">
    <property type="entry name" value="LIPOXYGENASE_1"/>
    <property type="match status" value="1"/>
</dbReference>
<comment type="pathway">
    <text evidence="2">Lipid metabolism.</text>
</comment>
<reference evidence="17 18" key="1">
    <citation type="submission" date="2024-04" db="EMBL/GenBank/DDBJ databases">
        <authorList>
            <person name="Waldvogel A.-M."/>
            <person name="Schoenle A."/>
        </authorList>
    </citation>
    <scope>NUCLEOTIDE SEQUENCE [LARGE SCALE GENOMIC DNA]</scope>
</reference>
<feature type="binding site" evidence="10">
    <location>
        <position position="560"/>
    </location>
    <ligand>
        <name>Fe cation</name>
        <dbReference type="ChEBI" id="CHEBI:24875"/>
        <note>catalytic</note>
    </ligand>
</feature>
<dbReference type="SUPFAM" id="SSF49723">
    <property type="entry name" value="Lipase/lipooxygenase domain (PLAT/LH2 domain)"/>
    <property type="match status" value="1"/>
</dbReference>